<protein>
    <submittedName>
        <fullName evidence="1">Uncharacterized protein</fullName>
    </submittedName>
</protein>
<name>E3H8E6_ILYPC</name>
<reference evidence="1 2" key="1">
    <citation type="journal article" date="2010" name="Stand. Genomic Sci.">
        <title>Complete genome sequence of Ilyobacter polytropus type strain (CuHbu1).</title>
        <authorList>
            <person name="Sikorski J."/>
            <person name="Chertkov O."/>
            <person name="Lapidus A."/>
            <person name="Nolan M."/>
            <person name="Lucas S."/>
            <person name="Del Rio T.G."/>
            <person name="Tice H."/>
            <person name="Cheng J.F."/>
            <person name="Tapia R."/>
            <person name="Han C."/>
            <person name="Goodwin L."/>
            <person name="Pitluck S."/>
            <person name="Liolios K."/>
            <person name="Ivanova N."/>
            <person name="Mavromatis K."/>
            <person name="Mikhailova N."/>
            <person name="Pati A."/>
            <person name="Chen A."/>
            <person name="Palaniappan K."/>
            <person name="Land M."/>
            <person name="Hauser L."/>
            <person name="Chang Y.J."/>
            <person name="Jeffries C.D."/>
            <person name="Brambilla E."/>
            <person name="Yasawong M."/>
            <person name="Rohde M."/>
            <person name="Pukall R."/>
            <person name="Spring S."/>
            <person name="Goker M."/>
            <person name="Woyke T."/>
            <person name="Bristow J."/>
            <person name="Eisen J.A."/>
            <person name="Markowitz V."/>
            <person name="Hugenholtz P."/>
            <person name="Kyrpides N.C."/>
            <person name="Klenk H.P."/>
        </authorList>
    </citation>
    <scope>NUCLEOTIDE SEQUENCE [LARGE SCALE GENOMIC DNA]</scope>
    <source>
        <strain evidence="2">ATCC 51220 / DSM 2926 / LMG 16218 / CuHBu1</strain>
    </source>
</reference>
<dbReference type="AlphaFoldDB" id="E3H8E6"/>
<evidence type="ECO:0000313" key="1">
    <source>
        <dbReference type="EMBL" id="ADO82713.1"/>
    </source>
</evidence>
<dbReference type="Proteomes" id="UP000006875">
    <property type="component" value="Chromosome"/>
</dbReference>
<dbReference type="RefSeq" id="WP_013387382.1">
    <property type="nucleotide sequence ID" value="NC_014632.1"/>
</dbReference>
<organism evidence="1 2">
    <name type="scientific">Ilyobacter polytropus (strain ATCC 51220 / DSM 2926 / LMG 16218 / CuHBu1)</name>
    <dbReference type="NCBI Taxonomy" id="572544"/>
    <lineage>
        <taxon>Bacteria</taxon>
        <taxon>Fusobacteriati</taxon>
        <taxon>Fusobacteriota</taxon>
        <taxon>Fusobacteriia</taxon>
        <taxon>Fusobacteriales</taxon>
        <taxon>Fusobacteriaceae</taxon>
        <taxon>Ilyobacter</taxon>
    </lineage>
</organism>
<keyword evidence="2" id="KW-1185">Reference proteome</keyword>
<proteinExistence type="predicted"/>
<accession>E3H8E6</accession>
<dbReference type="KEGG" id="ipo:Ilyop_0930"/>
<dbReference type="HOGENOM" id="CLU_2329964_0_0_0"/>
<evidence type="ECO:0000313" key="2">
    <source>
        <dbReference type="Proteomes" id="UP000006875"/>
    </source>
</evidence>
<gene>
    <name evidence="1" type="ordered locus">Ilyop_0930</name>
</gene>
<sequence>MKELAKYLLNEENMLPYDNYSSTREVDEYILKKGNISPCGKYTSKTDKEYYTLWGKINKKSEMTGDIIFSYYKDIEINLNLKNWENKNLYLGKKVSIY</sequence>
<dbReference type="EMBL" id="CP002281">
    <property type="protein sequence ID" value="ADO82713.1"/>
    <property type="molecule type" value="Genomic_DNA"/>
</dbReference>